<dbReference type="Pfam" id="PF00069">
    <property type="entry name" value="Pkinase"/>
    <property type="match status" value="1"/>
</dbReference>
<sequence length="640" mass="72040">MTQTPLQQFYIPEEQSIYLLSHDDARKLKAWVALCQAQLEQLGYREIALIGKGAYGFVFAGLTAQGDQYVFKFTRINLPQHLQDRLEEEAFMLEQVDHPRVPGLIAYQRVRNQSILVMQRAPGLNLEEVSLREGRLSPRLVVRIAGQLADILGALREERGPAGRPIVHGDIKPSNLVFDAKTESVALIDWGSSVFAQLDANQQFVAANVMELMSDNLQQTNARLGDVYFIGEEQLNGALSSPRFDEQGAAGTLYALASAQSCRFGHRAIPATSLGLPVEFARMLDGMLDPDPRQRMKAGDHFLREMPRLARLVMIDLPAPSPQALVPVWVRPAEREIDTVVYSSRKAFLREEGAPDTLNDVNDVQLDRYYKNFMQGMGETEKAFLAAVSRLGRYPVVGGLAVRWEADGVYIDTSLNLHDAERRPAFIAAVNNMVHLARAIYRQGIFKSCLFNARDTLHLDREGPEHAFRIDPDLRLAYEVSAMPEREDRSRLHSYFEDGPDPEEFLVLPETIITALEALNEIHHTGMIIFEALPQHLKIHSYYRLLDPSREADFQRRLEEILGAVDQIEGLGVSGFMKMPYKDTRVFPHVERQPERFYPRNPRAFLHASEREPGGEPGSEPENEPGSEPVRESAHGAAGK</sequence>
<dbReference type="GO" id="GO:0016301">
    <property type="term" value="F:kinase activity"/>
    <property type="evidence" value="ECO:0007669"/>
    <property type="project" value="UniProtKB-KW"/>
</dbReference>
<keyword evidence="7" id="KW-1185">Reference proteome</keyword>
<evidence type="ECO:0000256" key="1">
    <source>
        <dbReference type="ARBA" id="ARBA00022741"/>
    </source>
</evidence>
<gene>
    <name evidence="6" type="ORF">ACFODV_08780</name>
</gene>
<accession>A0ABV7B619</accession>
<proteinExistence type="predicted"/>
<dbReference type="InterPro" id="IPR008271">
    <property type="entry name" value="Ser/Thr_kinase_AS"/>
</dbReference>
<dbReference type="PANTHER" id="PTHR24361">
    <property type="entry name" value="MITOGEN-ACTIVATED KINASE KINASE KINASE"/>
    <property type="match status" value="1"/>
</dbReference>
<dbReference type="InterPro" id="IPR000719">
    <property type="entry name" value="Prot_kinase_dom"/>
</dbReference>
<dbReference type="PROSITE" id="PS50011">
    <property type="entry name" value="PROTEIN_KINASE_DOM"/>
    <property type="match status" value="1"/>
</dbReference>
<protein>
    <submittedName>
        <fullName evidence="6">Protein kinase</fullName>
    </submittedName>
</protein>
<keyword evidence="2 3" id="KW-0067">ATP-binding</keyword>
<keyword evidence="6" id="KW-0418">Kinase</keyword>
<organism evidence="6 7">
    <name type="scientific">Halomonas tibetensis</name>
    <dbReference type="NCBI Taxonomy" id="2259590"/>
    <lineage>
        <taxon>Bacteria</taxon>
        <taxon>Pseudomonadati</taxon>
        <taxon>Pseudomonadota</taxon>
        <taxon>Gammaproteobacteria</taxon>
        <taxon>Oceanospirillales</taxon>
        <taxon>Halomonadaceae</taxon>
        <taxon>Halomonas</taxon>
    </lineage>
</organism>
<evidence type="ECO:0000256" key="3">
    <source>
        <dbReference type="PROSITE-ProRule" id="PRU10141"/>
    </source>
</evidence>
<comment type="caution">
    <text evidence="6">The sequence shown here is derived from an EMBL/GenBank/DDBJ whole genome shotgun (WGS) entry which is preliminary data.</text>
</comment>
<evidence type="ECO:0000256" key="2">
    <source>
        <dbReference type="ARBA" id="ARBA00022840"/>
    </source>
</evidence>
<dbReference type="InterPro" id="IPR053235">
    <property type="entry name" value="Ser_Thr_kinase"/>
</dbReference>
<name>A0ABV7B619_9GAMM</name>
<feature type="domain" description="Protein kinase" evidence="5">
    <location>
        <begin position="44"/>
        <end position="309"/>
    </location>
</feature>
<reference evidence="7" key="1">
    <citation type="journal article" date="2019" name="Int. J. Syst. Evol. Microbiol.">
        <title>The Global Catalogue of Microorganisms (GCM) 10K type strain sequencing project: providing services to taxonomists for standard genome sequencing and annotation.</title>
        <authorList>
            <consortium name="The Broad Institute Genomics Platform"/>
            <consortium name="The Broad Institute Genome Sequencing Center for Infectious Disease"/>
            <person name="Wu L."/>
            <person name="Ma J."/>
        </authorList>
    </citation>
    <scope>NUCLEOTIDE SEQUENCE [LARGE SCALE GENOMIC DNA]</scope>
    <source>
        <strain evidence="7">KCTC 52660</strain>
    </source>
</reference>
<dbReference type="Gene3D" id="1.10.510.10">
    <property type="entry name" value="Transferase(Phosphotransferase) domain 1"/>
    <property type="match status" value="1"/>
</dbReference>
<dbReference type="InterPro" id="IPR011009">
    <property type="entry name" value="Kinase-like_dom_sf"/>
</dbReference>
<keyword evidence="6" id="KW-0808">Transferase</keyword>
<keyword evidence="1 3" id="KW-0547">Nucleotide-binding</keyword>
<dbReference type="EMBL" id="JBHRSQ010000011">
    <property type="protein sequence ID" value="MFC2992123.1"/>
    <property type="molecule type" value="Genomic_DNA"/>
</dbReference>
<dbReference type="SUPFAM" id="SSF56112">
    <property type="entry name" value="Protein kinase-like (PK-like)"/>
    <property type="match status" value="1"/>
</dbReference>
<evidence type="ECO:0000259" key="5">
    <source>
        <dbReference type="PROSITE" id="PS50011"/>
    </source>
</evidence>
<evidence type="ECO:0000313" key="7">
    <source>
        <dbReference type="Proteomes" id="UP001595386"/>
    </source>
</evidence>
<evidence type="ECO:0000256" key="4">
    <source>
        <dbReference type="SAM" id="MobiDB-lite"/>
    </source>
</evidence>
<evidence type="ECO:0000313" key="6">
    <source>
        <dbReference type="EMBL" id="MFC2992123.1"/>
    </source>
</evidence>
<feature type="binding site" evidence="3">
    <location>
        <position position="72"/>
    </location>
    <ligand>
        <name>ATP</name>
        <dbReference type="ChEBI" id="CHEBI:30616"/>
    </ligand>
</feature>
<dbReference type="SMART" id="SM00220">
    <property type="entry name" value="S_TKc"/>
    <property type="match status" value="1"/>
</dbReference>
<feature type="region of interest" description="Disordered" evidence="4">
    <location>
        <begin position="598"/>
        <end position="640"/>
    </location>
</feature>
<dbReference type="RefSeq" id="WP_379757759.1">
    <property type="nucleotide sequence ID" value="NZ_JBHRSQ010000011.1"/>
</dbReference>
<dbReference type="Proteomes" id="UP001595386">
    <property type="component" value="Unassembled WGS sequence"/>
</dbReference>
<dbReference type="PROSITE" id="PS00107">
    <property type="entry name" value="PROTEIN_KINASE_ATP"/>
    <property type="match status" value="1"/>
</dbReference>
<dbReference type="PROSITE" id="PS00108">
    <property type="entry name" value="PROTEIN_KINASE_ST"/>
    <property type="match status" value="1"/>
</dbReference>
<dbReference type="InterPro" id="IPR017441">
    <property type="entry name" value="Protein_kinase_ATP_BS"/>
</dbReference>